<organism evidence="3 4">
    <name type="scientific">Luteimonas salinilitoris</name>
    <dbReference type="NCBI Taxonomy" id="3237697"/>
    <lineage>
        <taxon>Bacteria</taxon>
        <taxon>Pseudomonadati</taxon>
        <taxon>Pseudomonadota</taxon>
        <taxon>Gammaproteobacteria</taxon>
        <taxon>Lysobacterales</taxon>
        <taxon>Lysobacteraceae</taxon>
        <taxon>Luteimonas</taxon>
    </lineage>
</organism>
<evidence type="ECO:0008006" key="5">
    <source>
        <dbReference type="Google" id="ProtNLM"/>
    </source>
</evidence>
<feature type="region of interest" description="Disordered" evidence="1">
    <location>
        <begin position="35"/>
        <end position="61"/>
    </location>
</feature>
<accession>A0ABV4HMX3</accession>
<keyword evidence="2" id="KW-0732">Signal</keyword>
<comment type="caution">
    <text evidence="3">The sequence shown here is derived from an EMBL/GenBank/DDBJ whole genome shotgun (WGS) entry which is preliminary data.</text>
</comment>
<evidence type="ECO:0000313" key="4">
    <source>
        <dbReference type="Proteomes" id="UP001566331"/>
    </source>
</evidence>
<evidence type="ECO:0000256" key="2">
    <source>
        <dbReference type="SAM" id="SignalP"/>
    </source>
</evidence>
<evidence type="ECO:0000313" key="3">
    <source>
        <dbReference type="EMBL" id="MEZ0474087.1"/>
    </source>
</evidence>
<dbReference type="EMBL" id="JBFWIC010000005">
    <property type="protein sequence ID" value="MEZ0474087.1"/>
    <property type="molecule type" value="Genomic_DNA"/>
</dbReference>
<evidence type="ECO:0000256" key="1">
    <source>
        <dbReference type="SAM" id="MobiDB-lite"/>
    </source>
</evidence>
<feature type="chain" id="PRO_5045532960" description="DUF4168 domain-containing protein" evidence="2">
    <location>
        <begin position="24"/>
        <end position="158"/>
    </location>
</feature>
<dbReference type="Proteomes" id="UP001566331">
    <property type="component" value="Unassembled WGS sequence"/>
</dbReference>
<feature type="compositionally biased region" description="Low complexity" evidence="1">
    <location>
        <begin position="41"/>
        <end position="61"/>
    </location>
</feature>
<keyword evidence="4" id="KW-1185">Reference proteome</keyword>
<name>A0ABV4HMX3_9GAMM</name>
<gene>
    <name evidence="3" type="ORF">AB6713_05580</name>
</gene>
<dbReference type="RefSeq" id="WP_370564082.1">
    <property type="nucleotide sequence ID" value="NZ_JBFWIB010000006.1"/>
</dbReference>
<protein>
    <recommendedName>
        <fullName evidence="5">DUF4168 domain-containing protein</fullName>
    </recommendedName>
</protein>
<proteinExistence type="predicted"/>
<feature type="signal peptide" evidence="2">
    <location>
        <begin position="1"/>
        <end position="23"/>
    </location>
</feature>
<reference evidence="3 4" key="1">
    <citation type="submission" date="2024-07" db="EMBL/GenBank/DDBJ databases">
        <title>Luteimonas salilacus sp. nov., isolated from the shore soil of Salt Lake in Tibet of China.</title>
        <authorList>
            <person name="Zhang X."/>
            <person name="Li A."/>
        </authorList>
    </citation>
    <scope>NUCLEOTIDE SEQUENCE [LARGE SCALE GENOMIC DNA]</scope>
    <source>
        <strain evidence="3 4">B3-2-R+30</strain>
    </source>
</reference>
<sequence length="158" mass="15661">MTTPTLPSAIRIAASVTLACAMAACNPVDDEAKAAPEAIDESATSSEAAPAEPAGTEGAPAPAAMIDSHAKLAGFGGSVQAVAEACGGSSADELAAAKRQQKALFIQGGGNEAAFEAAFEAGYDKTRTEMANATPAERAKGCAEIREMSEAAAAMPTS</sequence>